<dbReference type="EMBL" id="AP018508">
    <property type="protein sequence ID" value="BBC77695.1"/>
    <property type="molecule type" value="Genomic_DNA"/>
</dbReference>
<dbReference type="SMART" id="SM00957">
    <property type="entry name" value="SecA_DEAD"/>
    <property type="match status" value="1"/>
</dbReference>
<dbReference type="Pfam" id="PF21090">
    <property type="entry name" value="P-loop_SecA"/>
    <property type="match status" value="1"/>
</dbReference>
<dbReference type="GO" id="GO:0005886">
    <property type="term" value="C:plasma membrane"/>
    <property type="evidence" value="ECO:0007669"/>
    <property type="project" value="UniProtKB-SubCell"/>
</dbReference>
<dbReference type="InterPro" id="IPR044722">
    <property type="entry name" value="SecA_SF2_C"/>
</dbReference>
<evidence type="ECO:0000256" key="7">
    <source>
        <dbReference type="ARBA" id="ARBA00022967"/>
    </source>
</evidence>
<dbReference type="SUPFAM" id="SSF81767">
    <property type="entry name" value="Pre-protein crosslinking domain of SecA"/>
    <property type="match status" value="1"/>
</dbReference>
<keyword evidence="11" id="KW-0175">Coiled coil</keyword>
<reference evidence="14" key="1">
    <citation type="submission" date="2018-02" db="EMBL/GenBank/DDBJ databases">
        <title>Evolution and diversity of non-photosynthetic diatom plastid genomes.</title>
        <authorList>
            <person name="Kamikawa R."/>
            <person name="Ishii K."/>
        </authorList>
    </citation>
    <scope>NUCLEOTIDE SEQUENCE</scope>
    <source>
        <strain evidence="14">NIES 3576</strain>
    </source>
</reference>
<dbReference type="Gene3D" id="1.10.3060.10">
    <property type="entry name" value="Helical scaffold and wing domains of SecA"/>
    <property type="match status" value="1"/>
</dbReference>
<evidence type="ECO:0000256" key="9">
    <source>
        <dbReference type="ARBA" id="ARBA00023136"/>
    </source>
</evidence>
<name>A0A2Z5ZBK7_9STRA</name>
<dbReference type="GO" id="GO:0005524">
    <property type="term" value="F:ATP binding"/>
    <property type="evidence" value="ECO:0007669"/>
    <property type="project" value="UniProtKB-UniRule"/>
</dbReference>
<dbReference type="Pfam" id="PF01043">
    <property type="entry name" value="SecA_PP_bind"/>
    <property type="match status" value="1"/>
</dbReference>
<comment type="subunit">
    <text evidence="10">Monomer and homodimer. Part of the essential Sec protein translocation apparatus which comprises SecA, SecYEG and auxiliary proteins SecDF. Other proteins may also be involved.</text>
</comment>
<keyword evidence="10" id="KW-1003">Cell membrane</keyword>
<dbReference type="SMART" id="SM00958">
    <property type="entry name" value="SecA_PP_bind"/>
    <property type="match status" value="1"/>
</dbReference>
<dbReference type="InterPro" id="IPR014018">
    <property type="entry name" value="SecA_motor_DEAD"/>
</dbReference>
<feature type="coiled-coil region" evidence="11">
    <location>
        <begin position="2"/>
        <end position="29"/>
    </location>
</feature>
<comment type="function">
    <text evidence="10">Part of the Sec protein translocase complex. Interacts with the SecYEG preprotein conducting channel. Has a central role in coupling the hydrolysis of ATP to the transfer of proteins into and across the cell membrane, serving as an ATP-driven molecular motor driving the stepwise translocation of polypeptide chains across the membrane.</text>
</comment>
<evidence type="ECO:0000259" key="13">
    <source>
        <dbReference type="PROSITE" id="PS51196"/>
    </source>
</evidence>
<dbReference type="Gene3D" id="3.40.50.300">
    <property type="entry name" value="P-loop containing nucleotide triphosphate hydrolases"/>
    <property type="match status" value="2"/>
</dbReference>
<geneLocation type="plastid" evidence="14"/>
<dbReference type="PROSITE" id="PS51196">
    <property type="entry name" value="SECA_MOTOR_DEAD"/>
    <property type="match status" value="1"/>
</dbReference>
<dbReference type="InterPro" id="IPR011115">
    <property type="entry name" value="SecA_DEAD"/>
</dbReference>
<keyword evidence="10" id="KW-0963">Cytoplasm</keyword>
<dbReference type="PRINTS" id="PR00906">
    <property type="entry name" value="SECA"/>
</dbReference>
<dbReference type="InterPro" id="IPR027417">
    <property type="entry name" value="P-loop_NTPase"/>
</dbReference>
<evidence type="ECO:0000256" key="3">
    <source>
        <dbReference type="ARBA" id="ARBA00022448"/>
    </source>
</evidence>
<evidence type="ECO:0000256" key="8">
    <source>
        <dbReference type="ARBA" id="ARBA00023010"/>
    </source>
</evidence>
<evidence type="ECO:0000256" key="11">
    <source>
        <dbReference type="SAM" id="Coils"/>
    </source>
</evidence>
<feature type="binding site" evidence="10">
    <location>
        <position position="486"/>
    </location>
    <ligand>
        <name>ATP</name>
        <dbReference type="ChEBI" id="CHEBI:30616"/>
    </ligand>
</feature>
<dbReference type="SUPFAM" id="SSF52540">
    <property type="entry name" value="P-loop containing nucleoside triphosphate hydrolases"/>
    <property type="match status" value="2"/>
</dbReference>
<dbReference type="PROSITE" id="PS51192">
    <property type="entry name" value="HELICASE_ATP_BIND_1"/>
    <property type="match status" value="1"/>
</dbReference>
<dbReference type="Gene3D" id="3.90.1440.10">
    <property type="entry name" value="SecA, preprotein cross-linking domain"/>
    <property type="match status" value="1"/>
</dbReference>
<organism evidence="14">
    <name type="scientific">Nitzschia sp. NIES-3576</name>
    <dbReference type="NCBI Taxonomy" id="2083273"/>
    <lineage>
        <taxon>Eukaryota</taxon>
        <taxon>Sar</taxon>
        <taxon>Stramenopiles</taxon>
        <taxon>Ochrophyta</taxon>
        <taxon>Bacillariophyta</taxon>
        <taxon>Bacillariophyceae</taxon>
        <taxon>Bacillariophycidae</taxon>
        <taxon>Bacillariales</taxon>
        <taxon>Bacillariaceae</taxon>
        <taxon>Nitzschia</taxon>
    </lineage>
</organism>
<dbReference type="PANTHER" id="PTHR30612">
    <property type="entry name" value="SECA INNER MEMBRANE COMPONENT OF SEC PROTEIN SECRETION SYSTEM"/>
    <property type="match status" value="1"/>
</dbReference>
<evidence type="ECO:0000256" key="4">
    <source>
        <dbReference type="ARBA" id="ARBA00022741"/>
    </source>
</evidence>
<dbReference type="InterPro" id="IPR036670">
    <property type="entry name" value="SecA_X-link_sf"/>
</dbReference>
<dbReference type="GO" id="GO:0017038">
    <property type="term" value="P:protein import"/>
    <property type="evidence" value="ECO:0007669"/>
    <property type="project" value="InterPro"/>
</dbReference>
<evidence type="ECO:0000256" key="1">
    <source>
        <dbReference type="ARBA" id="ARBA00004170"/>
    </source>
</evidence>
<dbReference type="GO" id="GO:0006605">
    <property type="term" value="P:protein targeting"/>
    <property type="evidence" value="ECO:0007669"/>
    <property type="project" value="UniProtKB-UniRule"/>
</dbReference>
<keyword evidence="6 10" id="KW-0653">Protein transport</keyword>
<protein>
    <recommendedName>
        <fullName evidence="10">Protein translocase subunit SecA</fullName>
        <ecNumber evidence="10">7.4.2.8</ecNumber>
    </recommendedName>
</protein>
<evidence type="ECO:0000256" key="6">
    <source>
        <dbReference type="ARBA" id="ARBA00022927"/>
    </source>
</evidence>
<dbReference type="EC" id="7.4.2.8" evidence="10"/>
<proteinExistence type="inferred from homology"/>
<dbReference type="CDD" id="cd17928">
    <property type="entry name" value="DEXDc_SecA"/>
    <property type="match status" value="1"/>
</dbReference>
<evidence type="ECO:0000256" key="2">
    <source>
        <dbReference type="ARBA" id="ARBA00007650"/>
    </source>
</evidence>
<dbReference type="InterPro" id="IPR000185">
    <property type="entry name" value="SecA"/>
</dbReference>
<feature type="domain" description="SecA family profile" evidence="13">
    <location>
        <begin position="1"/>
        <end position="659"/>
    </location>
</feature>
<keyword evidence="8 10" id="KW-0811">Translocation</keyword>
<dbReference type="InterPro" id="IPR011116">
    <property type="entry name" value="SecA_Wing/Scaffold"/>
</dbReference>
<comment type="similarity">
    <text evidence="2 10">Belongs to the SecA family.</text>
</comment>
<keyword evidence="9 10" id="KW-0472">Membrane</keyword>
<comment type="subcellular location">
    <subcellularLocation>
        <location evidence="10">Cell membrane</location>
        <topology evidence="10">Peripheral membrane protein</topology>
        <orientation evidence="10">Cytoplasmic side</orientation>
    </subcellularLocation>
    <subcellularLocation>
        <location evidence="10">Cytoplasm</location>
    </subcellularLocation>
    <subcellularLocation>
        <location evidence="1">Membrane</location>
        <topology evidence="1">Peripheral membrane protein</topology>
    </subcellularLocation>
    <text evidence="10">Distribution is 50-50.</text>
</comment>
<feature type="binding site" evidence="10">
    <location>
        <position position="75"/>
    </location>
    <ligand>
        <name>ATP</name>
        <dbReference type="ChEBI" id="CHEBI:30616"/>
    </ligand>
</feature>
<dbReference type="GO" id="GO:0065002">
    <property type="term" value="P:intracellular protein transmembrane transport"/>
    <property type="evidence" value="ECO:0007669"/>
    <property type="project" value="UniProtKB-UniRule"/>
</dbReference>
<accession>A0A2Z5ZBK7</accession>
<feature type="domain" description="Helicase ATP-binding" evidence="12">
    <location>
        <begin position="77"/>
        <end position="252"/>
    </location>
</feature>
<gene>
    <name evidence="10 14" type="primary">secA</name>
</gene>
<keyword evidence="3 10" id="KW-0813">Transport</keyword>
<dbReference type="InterPro" id="IPR036266">
    <property type="entry name" value="SecA_Wing/Scaffold_sf"/>
</dbReference>
<dbReference type="GO" id="GO:0005737">
    <property type="term" value="C:cytoplasm"/>
    <property type="evidence" value="ECO:0007669"/>
    <property type="project" value="UniProtKB-SubCell"/>
</dbReference>
<evidence type="ECO:0000313" key="14">
    <source>
        <dbReference type="EMBL" id="BBC77695.1"/>
    </source>
</evidence>
<keyword evidence="14" id="KW-0934">Plastid</keyword>
<dbReference type="InterPro" id="IPR014001">
    <property type="entry name" value="Helicase_ATP-bd"/>
</dbReference>
<keyword evidence="5 10" id="KW-0067">ATP-binding</keyword>
<dbReference type="AlphaFoldDB" id="A0A2Z5ZBK7"/>
<evidence type="ECO:0000259" key="12">
    <source>
        <dbReference type="PROSITE" id="PS51192"/>
    </source>
</evidence>
<evidence type="ECO:0000256" key="10">
    <source>
        <dbReference type="HAMAP-Rule" id="MF_01382"/>
    </source>
</evidence>
<evidence type="ECO:0000256" key="5">
    <source>
        <dbReference type="ARBA" id="ARBA00022840"/>
    </source>
</evidence>
<dbReference type="InterPro" id="IPR011130">
    <property type="entry name" value="SecA_preprotein_X-link_dom"/>
</dbReference>
<keyword evidence="4 10" id="KW-0547">Nucleotide-binding</keyword>
<comment type="catalytic activity">
    <reaction evidence="10">
        <text>ATP + H2O + cellular proteinSide 1 = ADP + phosphate + cellular proteinSide 2.</text>
        <dbReference type="EC" id="7.4.2.8"/>
    </reaction>
</comment>
<feature type="binding site" evidence="10">
    <location>
        <begin position="93"/>
        <end position="97"/>
    </location>
    <ligand>
        <name>ATP</name>
        <dbReference type="ChEBI" id="CHEBI:30616"/>
    </ligand>
</feature>
<dbReference type="SUPFAM" id="SSF81886">
    <property type="entry name" value="Helical scaffold and wing domains of SecA"/>
    <property type="match status" value="1"/>
</dbReference>
<sequence>MLQLFNRKYNRIIQKIELLQKDFQKLNDNELLDKNLELKQKYKEKKNLNDLISESFALTQEAIFRCFNYKPYKNQIIGGLALNDRKVIEMKTGEGKSLTAILPACLQALTEKGVYIMTTNDYLARRDKEKMEKIFLRLGFTVGLIQANMSREEKKINYNKDIIYTTNSTVIFDYLIDNMVLDKENVILRPFYSCIIDEVDSILIDEAKIPLIMAENIESKEFKEFKYLLASKLINILEEDKHFFLNRRNNSVTLTNKGEDIIKQSLDIITIYDPENPWISIIKNAIRAKYFFIKDVDYIINENKILIIDQYTGRIESGRKWNGEIQHALEAKESLKISENRRVQSSITYQTFFLQYSRISGMTGTGKEVEAEFKKIYNLEVKKIPLNKKNQRKDLFDQLFLTKKLKISNIILKCKEISLTNQPILIVTRSLKDSELLAFLLEQENLKYQILNAKVRDHLIESDIISKAGRAKQITIATTMAGRGTDIILGGNLEYDNQRFLYNLFIKLKKQKNSYEEILSLLLKFSKKFKSIFKQLVTNTSLLKLQDTEIWDLLQKKIIDSKFIGIEFLIEELLERNIKEYKSNRQIVINSGGLFVLGAEKNRSLRVDNQIRGRCARQGDPGTSQFFLSLEDDFFTLFGDVAFQKKLKNKIKDSTAIKSRFMQRQLTKIQNLMEQEDYRSRKINFEYDKVLNELRNIIYLERSRILEDKNLENIIIDYTISFLTNLINYLEKKNSKENVEILFKKFLVKKIFKNKKKKYIIKNVTRALLSKKESHSLNLLTRTFDFKLLRKKDNRKYIRIFLLRELNFFWLSLLNKDYVLREVVPLRSYNYRIPAVEYRREMINLFYLQKKKLQRKNFYNFLNSFAILD</sequence>
<dbReference type="Pfam" id="PF07517">
    <property type="entry name" value="SecA_DEAD"/>
    <property type="match status" value="1"/>
</dbReference>
<dbReference type="HAMAP" id="MF_01382">
    <property type="entry name" value="SecA"/>
    <property type="match status" value="1"/>
</dbReference>
<dbReference type="Pfam" id="PF07516">
    <property type="entry name" value="SecA_SW"/>
    <property type="match status" value="1"/>
</dbReference>
<dbReference type="GO" id="GO:0008564">
    <property type="term" value="F:protein-exporting ATPase activity"/>
    <property type="evidence" value="ECO:0007669"/>
    <property type="project" value="UniProtKB-EC"/>
</dbReference>
<dbReference type="PANTHER" id="PTHR30612:SF0">
    <property type="entry name" value="CHLOROPLAST PROTEIN-TRANSPORTING ATPASE"/>
    <property type="match status" value="1"/>
</dbReference>
<keyword evidence="7 10" id="KW-1278">Translocase</keyword>